<dbReference type="EMBL" id="BDIP01002158">
    <property type="protein sequence ID" value="GCA63053.1"/>
    <property type="molecule type" value="Genomic_DNA"/>
</dbReference>
<organism evidence="1 2">
    <name type="scientific">Kipferlia bialata</name>
    <dbReference type="NCBI Taxonomy" id="797122"/>
    <lineage>
        <taxon>Eukaryota</taxon>
        <taxon>Metamonada</taxon>
        <taxon>Carpediemonas-like organisms</taxon>
        <taxon>Kipferlia</taxon>
    </lineage>
</organism>
<accession>A0A391NX33</accession>
<proteinExistence type="predicted"/>
<gene>
    <name evidence="1" type="ORF">KIPB_007559</name>
</gene>
<dbReference type="SUPFAM" id="SSF117281">
    <property type="entry name" value="Kelch motif"/>
    <property type="match status" value="1"/>
</dbReference>
<comment type="caution">
    <text evidence="1">The sequence shown here is derived from an EMBL/GenBank/DDBJ whole genome shotgun (WGS) entry which is preliminary data.</text>
</comment>
<dbReference type="Proteomes" id="UP000265618">
    <property type="component" value="Unassembled WGS sequence"/>
</dbReference>
<evidence type="ECO:0000313" key="2">
    <source>
        <dbReference type="Proteomes" id="UP000265618"/>
    </source>
</evidence>
<protein>
    <submittedName>
        <fullName evidence="1">Uncharacterized protein</fullName>
    </submittedName>
</protein>
<sequence>MYVPSQCMTCMGGGLVMMVLPEGEQVDGFMAILSLDSRRWELIPTSEMPCLISPWCIFALGQTLYVGGCIDDQDHASLVTYDTETAGWGQLESELVCGAFTDCIVVEDTAYLLTYQSEEETEEVVWSYREGNGFSRHGTLPQMIGCLSMESFGRHIIMVASLEADELLHHVSYSTVSGESVVYDTVGDESSHMSWTPIGPDVQFVVDSLGDSPYRTARITLPGGDDYVSAGRWNVMDPDHN</sequence>
<dbReference type="Gene3D" id="2.120.10.80">
    <property type="entry name" value="Kelch-type beta propeller"/>
    <property type="match status" value="1"/>
</dbReference>
<reference evidence="1 2" key="1">
    <citation type="journal article" date="2018" name="PLoS ONE">
        <title>The draft genome of Kipferlia bialata reveals reductive genome evolution in fornicate parasites.</title>
        <authorList>
            <person name="Tanifuji G."/>
            <person name="Takabayashi S."/>
            <person name="Kume K."/>
            <person name="Takagi M."/>
            <person name="Nakayama T."/>
            <person name="Kamikawa R."/>
            <person name="Inagaki Y."/>
            <person name="Hashimoto T."/>
        </authorList>
    </citation>
    <scope>NUCLEOTIDE SEQUENCE [LARGE SCALE GENOMIC DNA]</scope>
    <source>
        <strain evidence="1">NY0173</strain>
    </source>
</reference>
<dbReference type="InterPro" id="IPR015915">
    <property type="entry name" value="Kelch-typ_b-propeller"/>
</dbReference>
<name>A0A391NX33_9EUKA</name>
<keyword evidence="2" id="KW-1185">Reference proteome</keyword>
<evidence type="ECO:0000313" key="1">
    <source>
        <dbReference type="EMBL" id="GCA63053.1"/>
    </source>
</evidence>
<dbReference type="AlphaFoldDB" id="A0A391NX33"/>